<keyword evidence="1" id="KW-0472">Membrane</keyword>
<comment type="subunit">
    <text evidence="1">Heterohexamer.</text>
</comment>
<dbReference type="EMBL" id="NEDP02004404">
    <property type="protein sequence ID" value="OWF45797.1"/>
    <property type="molecule type" value="Genomic_DNA"/>
</dbReference>
<accession>A0A210QAN7</accession>
<name>A0A210QAN7_MIZYE</name>
<gene>
    <name evidence="3" type="ORF">KP79_PYT13036</name>
</gene>
<dbReference type="Proteomes" id="UP000242188">
    <property type="component" value="Unassembled WGS sequence"/>
</dbReference>
<comment type="caution">
    <text evidence="3">The sequence shown here is derived from an EMBL/GenBank/DDBJ whole genome shotgun (WGS) entry which is preliminary data.</text>
</comment>
<sequence>MEEEVHALITFVFSQFTASDYTKVTQYEIQVACLKLMIRASFQVFNYLSEQCFTKCVIRLDNDTLTNREKTCVEKCYEKNMSYLTNFKKFWTTNNDEHAARETPQDDGR</sequence>
<comment type="function">
    <text evidence="1">Mitochondrial intermembrane chaperone that participates in the import and insertion of some multi-pass transmembrane proteins into the mitochondrial inner membrane. Also required for the transfer of beta-barrel precursors from the TOM complex to the sorting and assembly machinery (SAM complex) of the outer membrane. Acts as a chaperone-like protein that protects the hydrophobic precursors from aggregation and guide them through the mitochondrial intermembrane space.</text>
</comment>
<proteinExistence type="inferred from homology"/>
<keyword evidence="1" id="KW-0999">Mitochondrion inner membrane</keyword>
<dbReference type="InterPro" id="IPR004217">
    <property type="entry name" value="Tim10-like"/>
</dbReference>
<evidence type="ECO:0000256" key="1">
    <source>
        <dbReference type="RuleBase" id="RU367043"/>
    </source>
</evidence>
<dbReference type="Pfam" id="PF02953">
    <property type="entry name" value="zf-Tim10_DDP"/>
    <property type="match status" value="1"/>
</dbReference>
<comment type="similarity">
    <text evidence="1">Belongs to the small Tim family.</text>
</comment>
<dbReference type="GO" id="GO:0005743">
    <property type="term" value="C:mitochondrial inner membrane"/>
    <property type="evidence" value="ECO:0007669"/>
    <property type="project" value="UniProtKB-SubCell"/>
</dbReference>
<dbReference type="GO" id="GO:0015031">
    <property type="term" value="P:protein transport"/>
    <property type="evidence" value="ECO:0007669"/>
    <property type="project" value="UniProtKB-KW"/>
</dbReference>
<dbReference type="OrthoDB" id="1551503at2759"/>
<keyword evidence="1" id="KW-0811">Translocation</keyword>
<comment type="subcellular location">
    <subcellularLocation>
        <location evidence="1">Mitochondrion inner membrane</location>
        <topology evidence="1">Peripheral membrane protein</topology>
        <orientation evidence="1">Intermembrane side</orientation>
    </subcellularLocation>
</comment>
<feature type="domain" description="Tim10-like" evidence="2">
    <location>
        <begin position="41"/>
        <end position="82"/>
    </location>
</feature>
<keyword evidence="1" id="KW-0653">Protein transport</keyword>
<reference evidence="3 4" key="1">
    <citation type="journal article" date="2017" name="Nat. Ecol. Evol.">
        <title>Scallop genome provides insights into evolution of bilaterian karyotype and development.</title>
        <authorList>
            <person name="Wang S."/>
            <person name="Zhang J."/>
            <person name="Jiao W."/>
            <person name="Li J."/>
            <person name="Xun X."/>
            <person name="Sun Y."/>
            <person name="Guo X."/>
            <person name="Huan P."/>
            <person name="Dong B."/>
            <person name="Zhang L."/>
            <person name="Hu X."/>
            <person name="Sun X."/>
            <person name="Wang J."/>
            <person name="Zhao C."/>
            <person name="Wang Y."/>
            <person name="Wang D."/>
            <person name="Huang X."/>
            <person name="Wang R."/>
            <person name="Lv J."/>
            <person name="Li Y."/>
            <person name="Zhang Z."/>
            <person name="Liu B."/>
            <person name="Lu W."/>
            <person name="Hui Y."/>
            <person name="Liang J."/>
            <person name="Zhou Z."/>
            <person name="Hou R."/>
            <person name="Li X."/>
            <person name="Liu Y."/>
            <person name="Li H."/>
            <person name="Ning X."/>
            <person name="Lin Y."/>
            <person name="Zhao L."/>
            <person name="Xing Q."/>
            <person name="Dou J."/>
            <person name="Li Y."/>
            <person name="Mao J."/>
            <person name="Guo H."/>
            <person name="Dou H."/>
            <person name="Li T."/>
            <person name="Mu C."/>
            <person name="Jiang W."/>
            <person name="Fu Q."/>
            <person name="Fu X."/>
            <person name="Miao Y."/>
            <person name="Liu J."/>
            <person name="Yu Q."/>
            <person name="Li R."/>
            <person name="Liao H."/>
            <person name="Li X."/>
            <person name="Kong Y."/>
            <person name="Jiang Z."/>
            <person name="Chourrout D."/>
            <person name="Li R."/>
            <person name="Bao Z."/>
        </authorList>
    </citation>
    <scope>NUCLEOTIDE SEQUENCE [LARGE SCALE GENOMIC DNA]</scope>
    <source>
        <strain evidence="3 4">PY_sf001</strain>
    </source>
</reference>
<dbReference type="AlphaFoldDB" id="A0A210QAN7"/>
<keyword evidence="1" id="KW-0496">Mitochondrion</keyword>
<comment type="domain">
    <text evidence="1">The twin CX3C motif contains 4 conserved Cys residues that form 2 disulfide bonds in the mitochondrial intermembrane space.</text>
</comment>
<evidence type="ECO:0000313" key="4">
    <source>
        <dbReference type="Proteomes" id="UP000242188"/>
    </source>
</evidence>
<keyword evidence="1" id="KW-1015">Disulfide bond</keyword>
<dbReference type="InterPro" id="IPR035427">
    <property type="entry name" value="Tim10-like_dom_sf"/>
</dbReference>
<protein>
    <recommendedName>
        <fullName evidence="1">Mitochondrial import inner membrane translocase subunit</fullName>
    </recommendedName>
</protein>
<evidence type="ECO:0000259" key="2">
    <source>
        <dbReference type="Pfam" id="PF02953"/>
    </source>
</evidence>
<dbReference type="Gene3D" id="1.10.287.810">
    <property type="entry name" value="Mitochondrial import inner membrane translocase subunit tim13 like domains"/>
    <property type="match status" value="1"/>
</dbReference>
<keyword evidence="1" id="KW-0813">Transport</keyword>
<organism evidence="3 4">
    <name type="scientific">Mizuhopecten yessoensis</name>
    <name type="common">Japanese scallop</name>
    <name type="synonym">Patinopecten yessoensis</name>
    <dbReference type="NCBI Taxonomy" id="6573"/>
    <lineage>
        <taxon>Eukaryota</taxon>
        <taxon>Metazoa</taxon>
        <taxon>Spiralia</taxon>
        <taxon>Lophotrochozoa</taxon>
        <taxon>Mollusca</taxon>
        <taxon>Bivalvia</taxon>
        <taxon>Autobranchia</taxon>
        <taxon>Pteriomorphia</taxon>
        <taxon>Pectinida</taxon>
        <taxon>Pectinoidea</taxon>
        <taxon>Pectinidae</taxon>
        <taxon>Mizuhopecten</taxon>
    </lineage>
</organism>
<keyword evidence="4" id="KW-1185">Reference proteome</keyword>
<evidence type="ECO:0000313" key="3">
    <source>
        <dbReference type="EMBL" id="OWF45797.1"/>
    </source>
</evidence>
<keyword evidence="1" id="KW-0143">Chaperone</keyword>
<dbReference type="SUPFAM" id="SSF144122">
    <property type="entry name" value="Tim10-like"/>
    <property type="match status" value="1"/>
</dbReference>